<dbReference type="Proteomes" id="UP001178508">
    <property type="component" value="Chromosome 8"/>
</dbReference>
<name>A0AAV1FNB8_XYRNO</name>
<organism evidence="2 3">
    <name type="scientific">Xyrichtys novacula</name>
    <name type="common">Pearly razorfish</name>
    <name type="synonym">Hemipteronotus novacula</name>
    <dbReference type="NCBI Taxonomy" id="13765"/>
    <lineage>
        <taxon>Eukaryota</taxon>
        <taxon>Metazoa</taxon>
        <taxon>Chordata</taxon>
        <taxon>Craniata</taxon>
        <taxon>Vertebrata</taxon>
        <taxon>Euteleostomi</taxon>
        <taxon>Actinopterygii</taxon>
        <taxon>Neopterygii</taxon>
        <taxon>Teleostei</taxon>
        <taxon>Neoteleostei</taxon>
        <taxon>Acanthomorphata</taxon>
        <taxon>Eupercaria</taxon>
        <taxon>Labriformes</taxon>
        <taxon>Labridae</taxon>
        <taxon>Xyrichtys</taxon>
    </lineage>
</organism>
<accession>A0AAV1FNB8</accession>
<dbReference type="AlphaFoldDB" id="A0AAV1FNB8"/>
<evidence type="ECO:0000313" key="3">
    <source>
        <dbReference type="Proteomes" id="UP001178508"/>
    </source>
</evidence>
<dbReference type="Gene3D" id="1.20.120.20">
    <property type="entry name" value="Apolipoprotein"/>
    <property type="match status" value="1"/>
</dbReference>
<dbReference type="PROSITE" id="PS51257">
    <property type="entry name" value="PROKAR_LIPOPROTEIN"/>
    <property type="match status" value="1"/>
</dbReference>
<dbReference type="SUPFAM" id="SSF47162">
    <property type="entry name" value="Apolipoprotein"/>
    <property type="match status" value="1"/>
</dbReference>
<proteinExistence type="predicted"/>
<sequence>MKAVVVLVFAVFTAGCNANPFYADEPKSQLDVLTDTLWHYVARAKQSTDETIEKFKQTDFGQEVSAGLREASMYGNKFWQHVPKGIQHELGAVSMGFYGLGESVDQGMTALKKKLDPIVERVAPVTEKVANELTQRAQQVKEMASSSVEKLMEKVTPLAQDIQARFDTLFESLITSN</sequence>
<reference evidence="2" key="1">
    <citation type="submission" date="2023-08" db="EMBL/GenBank/DDBJ databases">
        <authorList>
            <person name="Alioto T."/>
            <person name="Alioto T."/>
            <person name="Gomez Garrido J."/>
        </authorList>
    </citation>
    <scope>NUCLEOTIDE SEQUENCE</scope>
</reference>
<feature type="signal peptide" evidence="1">
    <location>
        <begin position="1"/>
        <end position="18"/>
    </location>
</feature>
<keyword evidence="1" id="KW-0732">Signal</keyword>
<protein>
    <submittedName>
        <fullName evidence="2">Apolipoprotein Eb-like</fullName>
    </submittedName>
</protein>
<evidence type="ECO:0000313" key="2">
    <source>
        <dbReference type="EMBL" id="CAJ1062658.1"/>
    </source>
</evidence>
<dbReference type="EMBL" id="OY660871">
    <property type="protein sequence ID" value="CAJ1062658.1"/>
    <property type="molecule type" value="Genomic_DNA"/>
</dbReference>
<keyword evidence="3" id="KW-1185">Reference proteome</keyword>
<feature type="chain" id="PRO_5043852654" evidence="1">
    <location>
        <begin position="19"/>
        <end position="177"/>
    </location>
</feature>
<evidence type="ECO:0000256" key="1">
    <source>
        <dbReference type="SAM" id="SignalP"/>
    </source>
</evidence>
<gene>
    <name evidence="2" type="ORF">XNOV1_A009825</name>
</gene>